<dbReference type="PROSITE" id="PS50994">
    <property type="entry name" value="INTEGRASE"/>
    <property type="match status" value="1"/>
</dbReference>
<dbReference type="InterPro" id="IPR013103">
    <property type="entry name" value="RVT_2"/>
</dbReference>
<sequence>MDARINRYQHRSSIPRYGWVYIPPPTQARQQQPSAQWQQQFTGPLGPVSQHYQQHRSQQNAAAFWQHSPTAATKNNSSTEWYMDTGATDHVHANAGILKSVLDKHDTRSILVGDGSQMPVVTTGHASFPLNNPYRPLHLHNILISPNIIKNLISVRQFTRQNKTSIEFDSFGFTIRDYKTRRPLIRCDSDGPLYPVNSTNPQVLLSTTQSTWHQRLGHPGDQVLKSLVSNNFISCTSDKLGVLCNSCQIGKHTKLPFFDSNTVVSHAFDIIHSDVWTSPIPSVSGLRYYVIFLDHFTHYLWVFPLKQKSEVFSKFQEFFYHVKTQFNSTIKSFQCDNGGEYNNKQFHDFFALHGIQFRFSCPHTSQQNGKSERMLRTINNVVRTLLFHAHLPPTFWVEALHMATHLLNILPSTSINFDTPYYRLFQKHPSYFHLRVFGCLCYPHITTPHKLAPRSTPCVFLGYPSQHRGFRCLDLSTRRIIISRHVVFDESIFPFGSVTPTNPPSYSFLDDCSDTSPIMRDILHSHHLPPTPTVSSTTPLSSTALSPSPNQSSADIPGPHLPPSLPSVSSPTPHPTHPMTTRSKSGIVKPTQRLNLHTTSITPLPRSHLQALQDPNWRQAMNEEYHALIKNKTWVLVPRPPRVNVVRSMWLFRHKYHADGSLSRYKACLVANGRSQQQGIDCDETFSPVVKPATIRTVLSIAVSQHWPIHQLDVKNAFLHGHLQETVYMHQPPGFRDPRYPDHVCHLQRSLYGLKQAPERGITDSLSMLFRLHSRTDPSLFIYHSSHATAYLLLYVDDIILTASSTALLRQIISQLGHEFAMTDLGALNYFLGISASRSSTGLFLSQQKYAAEILERAHMLNCKPARTPAEPGHKLGTDGPPVADPTLYRSLAGALQYLTFTRPDIAFAVQQICLYMHDPREPHLHALKRILRYIQGTLTHGLQLHVSPSSDLIAYTDADWGDVLPLADLLPVTTLCLGHLNVKVSSHALVPKQNIVESLMPLPRLVGSEISFANSTDHLPKLPLFIVITAVYMSSNPVQHQRTKHIEIDIHFVRDKVAIGHVRVLHVPSSSQYADIFTKGLSTSLFLDFRSSLNVRNPDVQTAGGFGYRKT</sequence>
<evidence type="ECO:0000313" key="7">
    <source>
        <dbReference type="EMBL" id="KAJ9559993.1"/>
    </source>
</evidence>
<dbReference type="SUPFAM" id="SSF56672">
    <property type="entry name" value="DNA/RNA polymerases"/>
    <property type="match status" value="1"/>
</dbReference>
<proteinExistence type="predicted"/>
<dbReference type="Pfam" id="PF07727">
    <property type="entry name" value="RVT_2"/>
    <property type="match status" value="1"/>
</dbReference>
<keyword evidence="1" id="KW-0645">Protease</keyword>
<comment type="caution">
    <text evidence="7">The sequence shown here is derived from an EMBL/GenBank/DDBJ whole genome shotgun (WGS) entry which is preliminary data.</text>
</comment>
<dbReference type="SUPFAM" id="SSF53098">
    <property type="entry name" value="Ribonuclease H-like"/>
    <property type="match status" value="1"/>
</dbReference>
<evidence type="ECO:0000256" key="5">
    <source>
        <dbReference type="SAM" id="MobiDB-lite"/>
    </source>
</evidence>
<dbReference type="Pfam" id="PF00665">
    <property type="entry name" value="rve"/>
    <property type="match status" value="1"/>
</dbReference>
<evidence type="ECO:0000313" key="8">
    <source>
        <dbReference type="Proteomes" id="UP001172457"/>
    </source>
</evidence>
<keyword evidence="8" id="KW-1185">Reference proteome</keyword>
<dbReference type="AlphaFoldDB" id="A0AA38TFF6"/>
<dbReference type="InterPro" id="IPR036397">
    <property type="entry name" value="RNaseH_sf"/>
</dbReference>
<feature type="compositionally biased region" description="Low complexity" evidence="5">
    <location>
        <begin position="27"/>
        <end position="40"/>
    </location>
</feature>
<organism evidence="7 8">
    <name type="scientific">Centaurea solstitialis</name>
    <name type="common">yellow star-thistle</name>
    <dbReference type="NCBI Taxonomy" id="347529"/>
    <lineage>
        <taxon>Eukaryota</taxon>
        <taxon>Viridiplantae</taxon>
        <taxon>Streptophyta</taxon>
        <taxon>Embryophyta</taxon>
        <taxon>Tracheophyta</taxon>
        <taxon>Spermatophyta</taxon>
        <taxon>Magnoliopsida</taxon>
        <taxon>eudicotyledons</taxon>
        <taxon>Gunneridae</taxon>
        <taxon>Pentapetalae</taxon>
        <taxon>asterids</taxon>
        <taxon>campanulids</taxon>
        <taxon>Asterales</taxon>
        <taxon>Asteraceae</taxon>
        <taxon>Carduoideae</taxon>
        <taxon>Cardueae</taxon>
        <taxon>Centaureinae</taxon>
        <taxon>Centaurea</taxon>
    </lineage>
</organism>
<dbReference type="GO" id="GO:0046872">
    <property type="term" value="F:metal ion binding"/>
    <property type="evidence" value="ECO:0007669"/>
    <property type="project" value="UniProtKB-KW"/>
</dbReference>
<feature type="domain" description="Integrase catalytic" evidence="6">
    <location>
        <begin position="252"/>
        <end position="428"/>
    </location>
</feature>
<name>A0AA38TFF6_9ASTR</name>
<dbReference type="InterPro" id="IPR057670">
    <property type="entry name" value="SH3_retrovirus"/>
</dbReference>
<dbReference type="PANTHER" id="PTHR42648">
    <property type="entry name" value="TRANSPOSASE, PUTATIVE-RELATED"/>
    <property type="match status" value="1"/>
</dbReference>
<dbReference type="InterPro" id="IPR039537">
    <property type="entry name" value="Retrotran_Ty1/copia-like"/>
</dbReference>
<dbReference type="GO" id="GO:0006508">
    <property type="term" value="P:proteolysis"/>
    <property type="evidence" value="ECO:0007669"/>
    <property type="project" value="UniProtKB-KW"/>
</dbReference>
<dbReference type="Pfam" id="PF13976">
    <property type="entry name" value="gag_pre-integrs"/>
    <property type="match status" value="1"/>
</dbReference>
<dbReference type="Gene3D" id="3.30.420.10">
    <property type="entry name" value="Ribonuclease H-like superfamily/Ribonuclease H"/>
    <property type="match status" value="1"/>
</dbReference>
<dbReference type="Pfam" id="PF25597">
    <property type="entry name" value="SH3_retrovirus"/>
    <property type="match status" value="1"/>
</dbReference>
<feature type="region of interest" description="Disordered" evidence="5">
    <location>
        <begin position="523"/>
        <end position="590"/>
    </location>
</feature>
<dbReference type="Pfam" id="PF22936">
    <property type="entry name" value="Pol_BBD"/>
    <property type="match status" value="1"/>
</dbReference>
<evidence type="ECO:0000259" key="6">
    <source>
        <dbReference type="PROSITE" id="PS50994"/>
    </source>
</evidence>
<feature type="region of interest" description="Disordered" evidence="5">
    <location>
        <begin position="24"/>
        <end position="63"/>
    </location>
</feature>
<gene>
    <name evidence="7" type="ORF">OSB04_005153</name>
</gene>
<evidence type="ECO:0000256" key="2">
    <source>
        <dbReference type="ARBA" id="ARBA00022723"/>
    </source>
</evidence>
<accession>A0AA38TFF6</accession>
<feature type="compositionally biased region" description="Polar residues" evidence="5">
    <location>
        <begin position="50"/>
        <end position="63"/>
    </location>
</feature>
<dbReference type="GO" id="GO:0015074">
    <property type="term" value="P:DNA integration"/>
    <property type="evidence" value="ECO:0007669"/>
    <property type="project" value="InterPro"/>
</dbReference>
<evidence type="ECO:0000256" key="4">
    <source>
        <dbReference type="ARBA" id="ARBA00022801"/>
    </source>
</evidence>
<evidence type="ECO:0000256" key="1">
    <source>
        <dbReference type="ARBA" id="ARBA00022670"/>
    </source>
</evidence>
<dbReference type="EMBL" id="JARYMX010000002">
    <property type="protein sequence ID" value="KAJ9559993.1"/>
    <property type="molecule type" value="Genomic_DNA"/>
</dbReference>
<dbReference type="InterPro" id="IPR025724">
    <property type="entry name" value="GAG-pre-integrase_dom"/>
</dbReference>
<dbReference type="CDD" id="cd09272">
    <property type="entry name" value="RNase_HI_RT_Ty1"/>
    <property type="match status" value="1"/>
</dbReference>
<dbReference type="GO" id="GO:0004190">
    <property type="term" value="F:aspartic-type endopeptidase activity"/>
    <property type="evidence" value="ECO:0007669"/>
    <property type="project" value="UniProtKB-KW"/>
</dbReference>
<dbReference type="InterPro" id="IPR001584">
    <property type="entry name" value="Integrase_cat-core"/>
</dbReference>
<dbReference type="GO" id="GO:0003676">
    <property type="term" value="F:nucleic acid binding"/>
    <property type="evidence" value="ECO:0007669"/>
    <property type="project" value="InterPro"/>
</dbReference>
<dbReference type="Proteomes" id="UP001172457">
    <property type="component" value="Chromosome 2"/>
</dbReference>
<feature type="compositionally biased region" description="Low complexity" evidence="5">
    <location>
        <begin position="566"/>
        <end position="581"/>
    </location>
</feature>
<protein>
    <recommendedName>
        <fullName evidence="6">Integrase catalytic domain-containing protein</fullName>
    </recommendedName>
</protein>
<keyword evidence="3" id="KW-0064">Aspartyl protease</keyword>
<keyword evidence="2" id="KW-0479">Metal-binding</keyword>
<keyword evidence="4" id="KW-0378">Hydrolase</keyword>
<dbReference type="InterPro" id="IPR043502">
    <property type="entry name" value="DNA/RNA_pol_sf"/>
</dbReference>
<reference evidence="7" key="1">
    <citation type="submission" date="2023-03" db="EMBL/GenBank/DDBJ databases">
        <title>Chromosome-scale reference genome and RAD-based genetic map of yellow starthistle (Centaurea solstitialis) reveal putative structural variation and QTLs associated with invader traits.</title>
        <authorList>
            <person name="Reatini B."/>
            <person name="Cang F.A."/>
            <person name="Jiang Q."/>
            <person name="Mckibben M.T.W."/>
            <person name="Barker M.S."/>
            <person name="Rieseberg L.H."/>
            <person name="Dlugosch K.M."/>
        </authorList>
    </citation>
    <scope>NUCLEOTIDE SEQUENCE</scope>
    <source>
        <strain evidence="7">CAN-66</strain>
        <tissue evidence="7">Leaf</tissue>
    </source>
</reference>
<dbReference type="InterPro" id="IPR054722">
    <property type="entry name" value="PolX-like_BBD"/>
</dbReference>
<evidence type="ECO:0000256" key="3">
    <source>
        <dbReference type="ARBA" id="ARBA00022750"/>
    </source>
</evidence>
<dbReference type="InterPro" id="IPR012337">
    <property type="entry name" value="RNaseH-like_sf"/>
</dbReference>
<feature type="compositionally biased region" description="Low complexity" evidence="5">
    <location>
        <begin position="533"/>
        <end position="549"/>
    </location>
</feature>
<dbReference type="PANTHER" id="PTHR42648:SF26">
    <property type="entry name" value="INTEGRASE CATALYTIC DOMAIN-CONTAINING PROTEIN"/>
    <property type="match status" value="1"/>
</dbReference>